<evidence type="ECO:0000256" key="1">
    <source>
        <dbReference type="SAM" id="MobiDB-lite"/>
    </source>
</evidence>
<reference evidence="3" key="1">
    <citation type="submission" date="2016-04" db="EMBL/GenBank/DDBJ databases">
        <title>Cephalotus genome sequencing.</title>
        <authorList>
            <person name="Fukushima K."/>
            <person name="Hasebe M."/>
            <person name="Fang X."/>
        </authorList>
    </citation>
    <scope>NUCLEOTIDE SEQUENCE [LARGE SCALE GENOMIC DNA]</scope>
    <source>
        <strain evidence="3">cv. St1</strain>
    </source>
</reference>
<gene>
    <name evidence="2" type="ORF">CFOL_v3_29016</name>
</gene>
<name>A0A1Q3CZC0_CEPFO</name>
<accession>A0A1Q3CZC0</accession>
<dbReference type="EMBL" id="BDDD01003614">
    <property type="protein sequence ID" value="GAV85580.1"/>
    <property type="molecule type" value="Genomic_DNA"/>
</dbReference>
<feature type="region of interest" description="Disordered" evidence="1">
    <location>
        <begin position="107"/>
        <end position="135"/>
    </location>
</feature>
<proteinExistence type="predicted"/>
<organism evidence="2 3">
    <name type="scientific">Cephalotus follicularis</name>
    <name type="common">Albany pitcher plant</name>
    <dbReference type="NCBI Taxonomy" id="3775"/>
    <lineage>
        <taxon>Eukaryota</taxon>
        <taxon>Viridiplantae</taxon>
        <taxon>Streptophyta</taxon>
        <taxon>Embryophyta</taxon>
        <taxon>Tracheophyta</taxon>
        <taxon>Spermatophyta</taxon>
        <taxon>Magnoliopsida</taxon>
        <taxon>eudicotyledons</taxon>
        <taxon>Gunneridae</taxon>
        <taxon>Pentapetalae</taxon>
        <taxon>rosids</taxon>
        <taxon>fabids</taxon>
        <taxon>Oxalidales</taxon>
        <taxon>Cephalotaceae</taxon>
        <taxon>Cephalotus</taxon>
    </lineage>
</organism>
<dbReference type="Proteomes" id="UP000187406">
    <property type="component" value="Unassembled WGS sequence"/>
</dbReference>
<sequence length="291" mass="32814">MDMIIRFKRLYPFETVMSYPFQKDPFETVDSNCFKRLILSNKMLFVAVSCTTPVAFFCDLWQFVFVIISVRIYSRMTTNNKSKSNPYSQQHQSSKFGIQHFFQCHSHSQDNPNPNPNPNPQSPNPINDSIQNPQPVDDVIHVSPEICKSLSLKPRFNFSPGMSIKQSQDDGGDEITWKISPVNDKLQVVSKDIINQLLNDSSSSSPANIRQLSLHKNSLALSSANGFACKTPQDLDFQDTLPHINTQHSPFRTPPSLPSCHDKLANDVKCNGSPDHLGQHKKASLQLLDQV</sequence>
<comment type="caution">
    <text evidence="2">The sequence shown here is derived from an EMBL/GenBank/DDBJ whole genome shotgun (WGS) entry which is preliminary data.</text>
</comment>
<keyword evidence="3" id="KW-1185">Reference proteome</keyword>
<protein>
    <submittedName>
        <fullName evidence="2">Uncharacterized protein</fullName>
    </submittedName>
</protein>
<dbReference type="OrthoDB" id="1704329at2759"/>
<evidence type="ECO:0000313" key="2">
    <source>
        <dbReference type="EMBL" id="GAV85580.1"/>
    </source>
</evidence>
<dbReference type="InParanoid" id="A0A1Q3CZC0"/>
<evidence type="ECO:0000313" key="3">
    <source>
        <dbReference type="Proteomes" id="UP000187406"/>
    </source>
</evidence>
<dbReference type="AlphaFoldDB" id="A0A1Q3CZC0"/>
<dbReference type="STRING" id="3775.A0A1Q3CZC0"/>
<feature type="compositionally biased region" description="Pro residues" evidence="1">
    <location>
        <begin position="113"/>
        <end position="123"/>
    </location>
</feature>